<dbReference type="PATRIC" id="fig|1538.10.peg.1610"/>
<evidence type="ECO:0000313" key="2">
    <source>
        <dbReference type="Proteomes" id="UP000077407"/>
    </source>
</evidence>
<dbReference type="AlphaFoldDB" id="A0A162LA10"/>
<accession>A0A162LA10</accession>
<gene>
    <name evidence="1" type="ORF">WY13_01100</name>
</gene>
<sequence length="119" mass="13921">MENIIMAICYKNEKDKKKVEKLIHKLIIYIQKSCDKSHVKLDFLSDISTIIITVKSLNSIDYYFELLHSGCLYNSNFNPHILSLIGTKKEILKFIKYKISDLKVTKKIMILKGDEYFAI</sequence>
<dbReference type="RefSeq" id="WP_063554670.1">
    <property type="nucleotide sequence ID" value="NZ_LITT01000010.1"/>
</dbReference>
<evidence type="ECO:0000313" key="1">
    <source>
        <dbReference type="EMBL" id="OAA90796.1"/>
    </source>
</evidence>
<protein>
    <submittedName>
        <fullName evidence="1">Uncharacterized protein</fullName>
    </submittedName>
</protein>
<comment type="caution">
    <text evidence="1">The sequence shown here is derived from an EMBL/GenBank/DDBJ whole genome shotgun (WGS) entry which is preliminary data.</text>
</comment>
<name>A0A162LA10_9CLOT</name>
<dbReference type="EMBL" id="LITT01000010">
    <property type="protein sequence ID" value="OAA90796.1"/>
    <property type="molecule type" value="Genomic_DNA"/>
</dbReference>
<proteinExistence type="predicted"/>
<reference evidence="1 2" key="1">
    <citation type="journal article" date="2015" name="Biotechnol. Bioeng.">
        <title>Genome sequence and phenotypic characterization of Caulobacter segnis.</title>
        <authorList>
            <person name="Patel S."/>
            <person name="Fletcher B."/>
            <person name="Scott D.C."/>
            <person name="Ely B."/>
        </authorList>
    </citation>
    <scope>NUCLEOTIDE SEQUENCE [LARGE SCALE GENOMIC DNA]</scope>
    <source>
        <strain evidence="1 2">ERI-2</strain>
    </source>
</reference>
<organism evidence="1 2">
    <name type="scientific">Clostridium ljungdahlii</name>
    <dbReference type="NCBI Taxonomy" id="1538"/>
    <lineage>
        <taxon>Bacteria</taxon>
        <taxon>Bacillati</taxon>
        <taxon>Bacillota</taxon>
        <taxon>Clostridia</taxon>
        <taxon>Eubacteriales</taxon>
        <taxon>Clostridiaceae</taxon>
        <taxon>Clostridium</taxon>
    </lineage>
</organism>
<dbReference type="Proteomes" id="UP000077407">
    <property type="component" value="Unassembled WGS sequence"/>
</dbReference>
<dbReference type="OrthoDB" id="9850076at2"/>